<protein>
    <submittedName>
        <fullName evidence="2">Uncharacterized protein</fullName>
    </submittedName>
</protein>
<accession>A0A8J3QCX3</accession>
<reference evidence="2" key="1">
    <citation type="submission" date="2021-01" db="EMBL/GenBank/DDBJ databases">
        <title>Whole genome shotgun sequence of Rhizocola hellebori NBRC 109834.</title>
        <authorList>
            <person name="Komaki H."/>
            <person name="Tamura T."/>
        </authorList>
    </citation>
    <scope>NUCLEOTIDE SEQUENCE</scope>
    <source>
        <strain evidence="2">NBRC 109834</strain>
    </source>
</reference>
<comment type="caution">
    <text evidence="2">The sequence shown here is derived from an EMBL/GenBank/DDBJ whole genome shotgun (WGS) entry which is preliminary data.</text>
</comment>
<feature type="signal peptide" evidence="1">
    <location>
        <begin position="1"/>
        <end position="19"/>
    </location>
</feature>
<dbReference type="PROSITE" id="PS51257">
    <property type="entry name" value="PROKAR_LIPOPROTEIN"/>
    <property type="match status" value="1"/>
</dbReference>
<keyword evidence="3" id="KW-1185">Reference proteome</keyword>
<dbReference type="RefSeq" id="WP_203912217.1">
    <property type="nucleotide sequence ID" value="NZ_BONY01000050.1"/>
</dbReference>
<dbReference type="AlphaFoldDB" id="A0A8J3QCX3"/>
<dbReference type="Proteomes" id="UP000612899">
    <property type="component" value="Unassembled WGS sequence"/>
</dbReference>
<name>A0A8J3QCX3_9ACTN</name>
<dbReference type="EMBL" id="BONY01000050">
    <property type="protein sequence ID" value="GIH08459.1"/>
    <property type="molecule type" value="Genomic_DNA"/>
</dbReference>
<sequence>MKHVLLCLAIAALAGCDSAAPVAQPAPSPTRSAIAPPSMSPIDGLSGCPVTQPVPAGPEVPAGALFGQSSAFGNADLWVGALGPAGVFTLEPDPLHGMGTKLGWYRIATGKLQIVGRRLDGPAPALISHVPDGYGETGFQSSGVNFPSEGCWEVTGTVGSARLTFITLVKRP</sequence>
<gene>
    <name evidence="2" type="ORF">Rhe02_65260</name>
</gene>
<keyword evidence="1" id="KW-0732">Signal</keyword>
<organism evidence="2 3">
    <name type="scientific">Rhizocola hellebori</name>
    <dbReference type="NCBI Taxonomy" id="1392758"/>
    <lineage>
        <taxon>Bacteria</taxon>
        <taxon>Bacillati</taxon>
        <taxon>Actinomycetota</taxon>
        <taxon>Actinomycetes</taxon>
        <taxon>Micromonosporales</taxon>
        <taxon>Micromonosporaceae</taxon>
        <taxon>Rhizocola</taxon>
    </lineage>
</organism>
<evidence type="ECO:0000256" key="1">
    <source>
        <dbReference type="SAM" id="SignalP"/>
    </source>
</evidence>
<feature type="chain" id="PRO_5038756876" evidence="1">
    <location>
        <begin position="20"/>
        <end position="172"/>
    </location>
</feature>
<evidence type="ECO:0000313" key="3">
    <source>
        <dbReference type="Proteomes" id="UP000612899"/>
    </source>
</evidence>
<proteinExistence type="predicted"/>
<evidence type="ECO:0000313" key="2">
    <source>
        <dbReference type="EMBL" id="GIH08459.1"/>
    </source>
</evidence>